<evidence type="ECO:0000256" key="6">
    <source>
        <dbReference type="ARBA" id="ARBA00022525"/>
    </source>
</evidence>
<accession>A0A815R9V7</accession>
<evidence type="ECO:0000256" key="16">
    <source>
        <dbReference type="ARBA" id="ARBA00041808"/>
    </source>
</evidence>
<proteinExistence type="inferred from homology"/>
<evidence type="ECO:0000256" key="13">
    <source>
        <dbReference type="ARBA" id="ARBA00039579"/>
    </source>
</evidence>
<dbReference type="Proteomes" id="UP000663852">
    <property type="component" value="Unassembled WGS sequence"/>
</dbReference>
<dbReference type="Pfam" id="PF00933">
    <property type="entry name" value="Glyco_hydro_3"/>
    <property type="match status" value="1"/>
</dbReference>
<dbReference type="InterPro" id="IPR050288">
    <property type="entry name" value="Cellulose_deg_GH3"/>
</dbReference>
<dbReference type="PANTHER" id="PTHR42715:SF12">
    <property type="entry name" value="BETA-GLUCOSIDASE G-RELATED"/>
    <property type="match status" value="1"/>
</dbReference>
<dbReference type="InterPro" id="IPR036881">
    <property type="entry name" value="Glyco_hydro_3_C_sf"/>
</dbReference>
<evidence type="ECO:0000256" key="17">
    <source>
        <dbReference type="SAM" id="SignalP"/>
    </source>
</evidence>
<dbReference type="InterPro" id="IPR026891">
    <property type="entry name" value="Fn3-like"/>
</dbReference>
<evidence type="ECO:0000256" key="2">
    <source>
        <dbReference type="ARBA" id="ARBA00004613"/>
    </source>
</evidence>
<evidence type="ECO:0000259" key="18">
    <source>
        <dbReference type="SMART" id="SM01217"/>
    </source>
</evidence>
<dbReference type="PANTHER" id="PTHR42715">
    <property type="entry name" value="BETA-GLUCOSIDASE"/>
    <property type="match status" value="1"/>
</dbReference>
<protein>
    <recommendedName>
        <fullName evidence="13">Probable beta-glucosidase G</fullName>
        <ecNumber evidence="5">3.2.1.21</ecNumber>
    </recommendedName>
    <alternativeName>
        <fullName evidence="14">Beta-D-glucoside glucohydrolase G</fullName>
    </alternativeName>
    <alternativeName>
        <fullName evidence="15">Cellobiase G</fullName>
    </alternativeName>
    <alternativeName>
        <fullName evidence="16">Gentiobiase G</fullName>
    </alternativeName>
</protein>
<keyword evidence="8" id="KW-0378">Hydrolase</keyword>
<comment type="caution">
    <text evidence="19">The sequence shown here is derived from an EMBL/GenBank/DDBJ whole genome shotgun (WGS) entry which is preliminary data.</text>
</comment>
<feature type="chain" id="PRO_5032664648" description="Probable beta-glucosidase G" evidence="17">
    <location>
        <begin position="22"/>
        <end position="749"/>
    </location>
</feature>
<evidence type="ECO:0000256" key="3">
    <source>
        <dbReference type="ARBA" id="ARBA00004987"/>
    </source>
</evidence>
<dbReference type="InterPro" id="IPR001764">
    <property type="entry name" value="Glyco_hydro_3_N"/>
</dbReference>
<comment type="function">
    <text evidence="12">Beta-glucosidases are one of a number of cellulolytic enzymes involved in the degradation of cellulosic biomass. Catalyzes the last step releasing glucose from the inhibitory cellobiose.</text>
</comment>
<dbReference type="Pfam" id="PF01915">
    <property type="entry name" value="Glyco_hydro_3_C"/>
    <property type="match status" value="1"/>
</dbReference>
<evidence type="ECO:0000256" key="12">
    <source>
        <dbReference type="ARBA" id="ARBA00024983"/>
    </source>
</evidence>
<dbReference type="Pfam" id="PF14310">
    <property type="entry name" value="Fn3-like"/>
    <property type="match status" value="1"/>
</dbReference>
<dbReference type="AlphaFoldDB" id="A0A815R9V7"/>
<dbReference type="SMART" id="SM01217">
    <property type="entry name" value="Fn3_like"/>
    <property type="match status" value="1"/>
</dbReference>
<comment type="catalytic activity">
    <reaction evidence="1">
        <text>Hydrolysis of terminal, non-reducing beta-D-glucosyl residues with release of beta-D-glucose.</text>
        <dbReference type="EC" id="3.2.1.21"/>
    </reaction>
</comment>
<dbReference type="GO" id="GO:0009251">
    <property type="term" value="P:glucan catabolic process"/>
    <property type="evidence" value="ECO:0007669"/>
    <property type="project" value="TreeGrafter"/>
</dbReference>
<keyword evidence="10" id="KW-0326">Glycosidase</keyword>
<evidence type="ECO:0000256" key="7">
    <source>
        <dbReference type="ARBA" id="ARBA00022729"/>
    </source>
</evidence>
<dbReference type="FunFam" id="3.20.20.300:FF:000002">
    <property type="entry name" value="Probable beta-glucosidase"/>
    <property type="match status" value="1"/>
</dbReference>
<dbReference type="PRINTS" id="PR00133">
    <property type="entry name" value="GLHYDRLASE3"/>
</dbReference>
<evidence type="ECO:0000313" key="20">
    <source>
        <dbReference type="Proteomes" id="UP000663852"/>
    </source>
</evidence>
<feature type="domain" description="Fibronectin type III-like" evidence="18">
    <location>
        <begin position="667"/>
        <end position="736"/>
    </location>
</feature>
<evidence type="ECO:0000256" key="8">
    <source>
        <dbReference type="ARBA" id="ARBA00022801"/>
    </source>
</evidence>
<dbReference type="SUPFAM" id="SSF51445">
    <property type="entry name" value="(Trans)glycosidases"/>
    <property type="match status" value="1"/>
</dbReference>
<gene>
    <name evidence="19" type="ORF">EDS130_LOCUS40916</name>
</gene>
<organism evidence="19 20">
    <name type="scientific">Adineta ricciae</name>
    <name type="common">Rotifer</name>
    <dbReference type="NCBI Taxonomy" id="249248"/>
    <lineage>
        <taxon>Eukaryota</taxon>
        <taxon>Metazoa</taxon>
        <taxon>Spiralia</taxon>
        <taxon>Gnathifera</taxon>
        <taxon>Rotifera</taxon>
        <taxon>Eurotatoria</taxon>
        <taxon>Bdelloidea</taxon>
        <taxon>Adinetida</taxon>
        <taxon>Adinetidae</taxon>
        <taxon>Adineta</taxon>
    </lineage>
</organism>
<dbReference type="GO" id="GO:0008422">
    <property type="term" value="F:beta-glucosidase activity"/>
    <property type="evidence" value="ECO:0007669"/>
    <property type="project" value="UniProtKB-EC"/>
</dbReference>
<dbReference type="EC" id="3.2.1.21" evidence="5"/>
<dbReference type="Gene3D" id="3.40.50.1700">
    <property type="entry name" value="Glycoside hydrolase family 3 C-terminal domain"/>
    <property type="match status" value="1"/>
</dbReference>
<evidence type="ECO:0000256" key="10">
    <source>
        <dbReference type="ARBA" id="ARBA00023295"/>
    </source>
</evidence>
<comment type="subcellular location">
    <subcellularLocation>
        <location evidence="2">Secreted</location>
    </subcellularLocation>
</comment>
<dbReference type="InterPro" id="IPR013783">
    <property type="entry name" value="Ig-like_fold"/>
</dbReference>
<evidence type="ECO:0000256" key="11">
    <source>
        <dbReference type="ARBA" id="ARBA00023326"/>
    </source>
</evidence>
<evidence type="ECO:0000256" key="1">
    <source>
        <dbReference type="ARBA" id="ARBA00000448"/>
    </source>
</evidence>
<comment type="similarity">
    <text evidence="4">Belongs to the glycosyl hydrolase 3 family.</text>
</comment>
<evidence type="ECO:0000313" key="19">
    <source>
        <dbReference type="EMBL" id="CAF1472965.1"/>
    </source>
</evidence>
<dbReference type="Gene3D" id="2.60.40.10">
    <property type="entry name" value="Immunoglobulins"/>
    <property type="match status" value="1"/>
</dbReference>
<keyword evidence="7 17" id="KW-0732">Signal</keyword>
<dbReference type="SUPFAM" id="SSF52279">
    <property type="entry name" value="Beta-D-glucan exohydrolase, C-terminal domain"/>
    <property type="match status" value="1"/>
</dbReference>
<comment type="pathway">
    <text evidence="3">Glycan metabolism; cellulose degradation.</text>
</comment>
<evidence type="ECO:0000256" key="5">
    <source>
        <dbReference type="ARBA" id="ARBA00012744"/>
    </source>
</evidence>
<dbReference type="OrthoDB" id="47059at2759"/>
<evidence type="ECO:0000256" key="9">
    <source>
        <dbReference type="ARBA" id="ARBA00023277"/>
    </source>
</evidence>
<name>A0A815R9V7_ADIRI</name>
<evidence type="ECO:0000256" key="15">
    <source>
        <dbReference type="ARBA" id="ARBA00041601"/>
    </source>
</evidence>
<keyword evidence="11" id="KW-0624">Polysaccharide degradation</keyword>
<evidence type="ECO:0000256" key="14">
    <source>
        <dbReference type="ARBA" id="ARBA00041276"/>
    </source>
</evidence>
<dbReference type="EMBL" id="CAJNOJ010000513">
    <property type="protein sequence ID" value="CAF1472965.1"/>
    <property type="molecule type" value="Genomic_DNA"/>
</dbReference>
<dbReference type="GO" id="GO:0005576">
    <property type="term" value="C:extracellular region"/>
    <property type="evidence" value="ECO:0007669"/>
    <property type="project" value="UniProtKB-SubCell"/>
</dbReference>
<dbReference type="InterPro" id="IPR036962">
    <property type="entry name" value="Glyco_hydro_3_N_sf"/>
</dbReference>
<dbReference type="InterPro" id="IPR002772">
    <property type="entry name" value="Glyco_hydro_3_C"/>
</dbReference>
<keyword evidence="6" id="KW-0964">Secreted</keyword>
<sequence length="749" mass="83359">MMSKYFVLFLVISAYYESTETALIKRQLHEKINPASRTWDEAIRLAKDFASQMTLEERCNMTAGVGGHCVGYVLPVPRLNFNGLCFQDSPSGVGDGVQFSTAFAAGIQIAATWDRDLMYERAAAIGQEFRGKGVHFALGPMMNIDRNALHGRNWEGFGADPYLSGENSFYYVRGIQDQGVVATAKHYICNEQESNRTYRPKTGPSQGYSANLDDKTMHEIYLWPFMDSVAAGTGSVMCSYNQVNGTQACQNDKTLNGLLKDELAFQGNVMSDWGATKVSLESALGGLDINMPGHDNLMGYSLLQFIQNGSLSEARVTDMIVRIMAPYFLVGQDQNYPSLDLNRDAISDHYVINQAVGRAGMVLLKNVNNALPFNRNVDKYYSIFGSAASRYSDGIDPHGVLGLDGALYQGGGSGYVRPTYFIDPLTSLLEYAREFHLQIQYVIDQYDYSAINNALNNRGFFGGKCLVFINAWSSEGRDRQNLSAYHDGDKLVQKVASLCSSTIVIVNSVSQLNLEPWIEHPNVTGVLWSGLPGTEYGSALVDILFGDYNPGGKLVFTLAKNDSDYGTNISDTYNSNYTEGVFLDYRHFDKNNIVPRFYFGFGLSYTTFSFSKLIISKAGHENYSIGQTFHRQRRLSAYANQHLLKFYDPAYSITFTITNAGGRDGSEVAQLYLSFPEEAAQPPKILRGFERVYISSGRSKQITLQLTQRDISYWNVINQKWTIASGKYTVSISTSANNADIKLQDTFNI</sequence>
<keyword evidence="9" id="KW-0119">Carbohydrate metabolism</keyword>
<evidence type="ECO:0000256" key="4">
    <source>
        <dbReference type="ARBA" id="ARBA00005336"/>
    </source>
</evidence>
<feature type="signal peptide" evidence="17">
    <location>
        <begin position="1"/>
        <end position="21"/>
    </location>
</feature>
<dbReference type="InterPro" id="IPR017853">
    <property type="entry name" value="GH"/>
</dbReference>
<dbReference type="Gene3D" id="3.20.20.300">
    <property type="entry name" value="Glycoside hydrolase, family 3, N-terminal domain"/>
    <property type="match status" value="1"/>
</dbReference>
<reference evidence="19" key="1">
    <citation type="submission" date="2021-02" db="EMBL/GenBank/DDBJ databases">
        <authorList>
            <person name="Nowell W R."/>
        </authorList>
    </citation>
    <scope>NUCLEOTIDE SEQUENCE</scope>
</reference>